<proteinExistence type="predicted"/>
<evidence type="ECO:0000259" key="7">
    <source>
        <dbReference type="Pfam" id="PF12896"/>
    </source>
</evidence>
<dbReference type="SUPFAM" id="SSF63829">
    <property type="entry name" value="Calcium-dependent phosphotriesterase"/>
    <property type="match status" value="1"/>
</dbReference>
<name>A0AAN7HJ42_9PEZI</name>
<dbReference type="AlphaFoldDB" id="A0AAN7HJ42"/>
<evidence type="ECO:0000256" key="3">
    <source>
        <dbReference type="ARBA" id="ARBA00022776"/>
    </source>
</evidence>
<evidence type="ECO:0000256" key="1">
    <source>
        <dbReference type="ARBA" id="ARBA00016067"/>
    </source>
</evidence>
<dbReference type="GO" id="GO:0005680">
    <property type="term" value="C:anaphase-promoting complex"/>
    <property type="evidence" value="ECO:0007669"/>
    <property type="project" value="InterPro"/>
</dbReference>
<organism evidence="8 9">
    <name type="scientific">Corynascus novoguineensis</name>
    <dbReference type="NCBI Taxonomy" id="1126955"/>
    <lineage>
        <taxon>Eukaryota</taxon>
        <taxon>Fungi</taxon>
        <taxon>Dikarya</taxon>
        <taxon>Ascomycota</taxon>
        <taxon>Pezizomycotina</taxon>
        <taxon>Sordariomycetes</taxon>
        <taxon>Sordariomycetidae</taxon>
        <taxon>Sordariales</taxon>
        <taxon>Chaetomiaceae</taxon>
        <taxon>Corynascus</taxon>
    </lineage>
</organism>
<dbReference type="GO" id="GO:0051301">
    <property type="term" value="P:cell division"/>
    <property type="evidence" value="ECO:0007669"/>
    <property type="project" value="UniProtKB-KW"/>
</dbReference>
<dbReference type="PANTHER" id="PTHR13260:SF0">
    <property type="entry name" value="ANAPHASE-PROMOTING COMPLEX SUBUNIT 4"/>
    <property type="match status" value="1"/>
</dbReference>
<accession>A0AAN7HJ42</accession>
<keyword evidence="3" id="KW-0498">Mitosis</keyword>
<dbReference type="InterPro" id="IPR024789">
    <property type="entry name" value="APC4"/>
</dbReference>
<reference evidence="8" key="2">
    <citation type="submission" date="2023-05" db="EMBL/GenBank/DDBJ databases">
        <authorList>
            <consortium name="Lawrence Berkeley National Laboratory"/>
            <person name="Steindorff A."/>
            <person name="Hensen N."/>
            <person name="Bonometti L."/>
            <person name="Westerberg I."/>
            <person name="Brannstrom I.O."/>
            <person name="Guillou S."/>
            <person name="Cros-Aarteil S."/>
            <person name="Calhoun S."/>
            <person name="Haridas S."/>
            <person name="Kuo A."/>
            <person name="Mondo S."/>
            <person name="Pangilinan J."/>
            <person name="Riley R."/>
            <person name="Labutti K."/>
            <person name="Andreopoulos B."/>
            <person name="Lipzen A."/>
            <person name="Chen C."/>
            <person name="Yanf M."/>
            <person name="Daum C."/>
            <person name="Ng V."/>
            <person name="Clum A."/>
            <person name="Ohm R."/>
            <person name="Martin F."/>
            <person name="Silar P."/>
            <person name="Natvig D."/>
            <person name="Lalanne C."/>
            <person name="Gautier V."/>
            <person name="Ament-Velasquez S.L."/>
            <person name="Kruys A."/>
            <person name="Hutchinson M.I."/>
            <person name="Powell A.J."/>
            <person name="Barry K."/>
            <person name="Miller A.N."/>
            <person name="Grigoriev I.V."/>
            <person name="Debuchy R."/>
            <person name="Gladieux P."/>
            <person name="Thoren M.H."/>
            <person name="Johannesson H."/>
        </authorList>
    </citation>
    <scope>NUCLEOTIDE SEQUENCE</scope>
    <source>
        <strain evidence="8">CBS 359.72</strain>
    </source>
</reference>
<keyword evidence="9" id="KW-1185">Reference proteome</keyword>
<keyword evidence="4" id="KW-0833">Ubl conjugation pathway</keyword>
<evidence type="ECO:0000313" key="8">
    <source>
        <dbReference type="EMBL" id="KAK4252106.1"/>
    </source>
</evidence>
<dbReference type="Pfam" id="PF12896">
    <property type="entry name" value="ANAPC4"/>
    <property type="match status" value="1"/>
</dbReference>
<evidence type="ECO:0000259" key="6">
    <source>
        <dbReference type="Pfam" id="PF12894"/>
    </source>
</evidence>
<dbReference type="Proteomes" id="UP001303647">
    <property type="component" value="Unassembled WGS sequence"/>
</dbReference>
<dbReference type="Gene3D" id="2.130.10.10">
    <property type="entry name" value="YVTN repeat-like/Quinoprotein amine dehydrogenase"/>
    <property type="match status" value="1"/>
</dbReference>
<reference evidence="8" key="1">
    <citation type="journal article" date="2023" name="Mol. Phylogenet. Evol.">
        <title>Genome-scale phylogeny and comparative genomics of the fungal order Sordariales.</title>
        <authorList>
            <person name="Hensen N."/>
            <person name="Bonometti L."/>
            <person name="Westerberg I."/>
            <person name="Brannstrom I.O."/>
            <person name="Guillou S."/>
            <person name="Cros-Aarteil S."/>
            <person name="Calhoun S."/>
            <person name="Haridas S."/>
            <person name="Kuo A."/>
            <person name="Mondo S."/>
            <person name="Pangilinan J."/>
            <person name="Riley R."/>
            <person name="LaButti K."/>
            <person name="Andreopoulos B."/>
            <person name="Lipzen A."/>
            <person name="Chen C."/>
            <person name="Yan M."/>
            <person name="Daum C."/>
            <person name="Ng V."/>
            <person name="Clum A."/>
            <person name="Steindorff A."/>
            <person name="Ohm R.A."/>
            <person name="Martin F."/>
            <person name="Silar P."/>
            <person name="Natvig D.O."/>
            <person name="Lalanne C."/>
            <person name="Gautier V."/>
            <person name="Ament-Velasquez S.L."/>
            <person name="Kruys A."/>
            <person name="Hutchinson M.I."/>
            <person name="Powell A.J."/>
            <person name="Barry K."/>
            <person name="Miller A.N."/>
            <person name="Grigoriev I.V."/>
            <person name="Debuchy R."/>
            <person name="Gladieux P."/>
            <person name="Hiltunen Thoren M."/>
            <person name="Johannesson H."/>
        </authorList>
    </citation>
    <scope>NUCLEOTIDE SEQUENCE</scope>
    <source>
        <strain evidence="8">CBS 359.72</strain>
    </source>
</reference>
<gene>
    <name evidence="8" type="ORF">C7999DRAFT_10313</name>
</gene>
<keyword evidence="2" id="KW-0132">Cell division</keyword>
<dbReference type="InterPro" id="IPR015943">
    <property type="entry name" value="WD40/YVTN_repeat-like_dom_sf"/>
</dbReference>
<evidence type="ECO:0000256" key="4">
    <source>
        <dbReference type="ARBA" id="ARBA00022786"/>
    </source>
</evidence>
<evidence type="ECO:0000256" key="2">
    <source>
        <dbReference type="ARBA" id="ARBA00022618"/>
    </source>
</evidence>
<dbReference type="InterPro" id="IPR024977">
    <property type="entry name" value="Apc4-like_WD40_dom"/>
</dbReference>
<dbReference type="GO" id="GO:0070979">
    <property type="term" value="P:protein K11-linked ubiquitination"/>
    <property type="evidence" value="ECO:0007669"/>
    <property type="project" value="TreeGrafter"/>
</dbReference>
<keyword evidence="5" id="KW-0131">Cell cycle</keyword>
<protein>
    <recommendedName>
        <fullName evidence="1">Anaphase-promoting complex subunit 4</fullName>
    </recommendedName>
</protein>
<dbReference type="Pfam" id="PF12894">
    <property type="entry name" value="ANAPC4_WD40"/>
    <property type="match status" value="1"/>
</dbReference>
<evidence type="ECO:0000313" key="9">
    <source>
        <dbReference type="Proteomes" id="UP001303647"/>
    </source>
</evidence>
<dbReference type="PANTHER" id="PTHR13260">
    <property type="entry name" value="ANAPHASE PROMOTING COMPLEX SUBUNIT 4 APC4"/>
    <property type="match status" value="1"/>
</dbReference>
<evidence type="ECO:0000256" key="5">
    <source>
        <dbReference type="ARBA" id="ARBA00023306"/>
    </source>
</evidence>
<feature type="domain" description="Anaphase-promoting complex subunit 4 long" evidence="7">
    <location>
        <begin position="292"/>
        <end position="492"/>
    </location>
</feature>
<dbReference type="EMBL" id="MU857602">
    <property type="protein sequence ID" value="KAK4252106.1"/>
    <property type="molecule type" value="Genomic_DNA"/>
</dbReference>
<dbReference type="GO" id="GO:0034399">
    <property type="term" value="C:nuclear periphery"/>
    <property type="evidence" value="ECO:0007669"/>
    <property type="project" value="TreeGrafter"/>
</dbReference>
<sequence>MATNPTSSALDNNLPRLTLLGTTALAAPSTGGHLACNPAIPLAATVGDAGAALHVWRAGDQGLVSKHVERGGRKVEAIAWRADGQFLAAGWNDGVVRLMGLEGSKAVHQFKVSDDARDSDGDPAAAAARKIVFIAWRKNITGEGQRRKRQADGKGQADERRILLDAKKTSDVAVDLPRELVFLDVDTALPKLSPLPAGGSANDMFLFSSMASLETVFRPCQAEDAEDVHVMVVGTANGGIHLSLNDSFVIGTLRYPNHGDEILQLCGHSSREETSTHMLLLQPQTGDGTKLYLVPMCLGFLDHSPVNLSLLASKTTSLQNLLRYLKATLSHMTSEWQSTRDLPKRFMAGVEDDLNKLPNGNMTVVQALYHTAATGHVFEPVKEWLLETLGDRGHKRWEKAVISGLTGLRDLVHGSFIPALERCGVILSRLLGIARFYSSEEDIGFDEDQINKLTDIVVCLMTVAHKVLTTVMDELEHFSAFSIWLRLEIDKQGSSSVTEELSEKEATMDYPRVLSYIQHYLANSPLALHLDEVSKGDYINDQEMVTPGLSITDLLHKQLQEYEAGRPYMKVLPRIGFLLNYLTAKANAVFDGIAYAEKQGVKFGQATEVSVGKRIWKHDLWVGRTGRKTHSARVFTAVVAENDKSKIYIVRSDVHLGDAVGGATATKACGLELPGSVIVVDLKYLDDEFLLVLCNQRGAIGLPDQIVEYANDEIDEPRSVLLRIAYQSTHMPYQAQMEGRAPPVLNLDGTGDDRIASCYSFSHMSGFTPIQMEVQKASTLRGEVPARICLLGRDRTMLKTYAVSNDLDEVHQQ</sequence>
<dbReference type="InterPro" id="IPR024790">
    <property type="entry name" value="APC4_long_dom"/>
</dbReference>
<dbReference type="GO" id="GO:0031145">
    <property type="term" value="P:anaphase-promoting complex-dependent catabolic process"/>
    <property type="evidence" value="ECO:0007669"/>
    <property type="project" value="InterPro"/>
</dbReference>
<comment type="caution">
    <text evidence="8">The sequence shown here is derived from an EMBL/GenBank/DDBJ whole genome shotgun (WGS) entry which is preliminary data.</text>
</comment>
<feature type="domain" description="Anaphase-promoting complex subunit 4-like WD40" evidence="6">
    <location>
        <begin position="52"/>
        <end position="138"/>
    </location>
</feature>